<feature type="region of interest" description="Disordered" evidence="1">
    <location>
        <begin position="3702"/>
        <end position="3727"/>
    </location>
</feature>
<dbReference type="Gene3D" id="2.60.40.10">
    <property type="entry name" value="Immunoglobulins"/>
    <property type="match status" value="5"/>
</dbReference>
<dbReference type="PROSITE" id="PS51782">
    <property type="entry name" value="LYSM"/>
    <property type="match status" value="1"/>
</dbReference>
<dbReference type="PANTHER" id="PTHR32305">
    <property type="match status" value="1"/>
</dbReference>
<reference evidence="4" key="1">
    <citation type="journal article" date="2019" name="Int. J. Syst. Evol. Microbiol.">
        <title>The Global Catalogue of Microorganisms (GCM) 10K type strain sequencing project: providing services to taxonomists for standard genome sequencing and annotation.</title>
        <authorList>
            <consortium name="The Broad Institute Genomics Platform"/>
            <consortium name="The Broad Institute Genome Sequencing Center for Infectious Disease"/>
            <person name="Wu L."/>
            <person name="Ma J."/>
        </authorList>
    </citation>
    <scope>NUCLEOTIDE SEQUENCE [LARGE SCALE GENOMIC DNA]</scope>
    <source>
        <strain evidence="4">CCUG 55585</strain>
    </source>
</reference>
<dbReference type="Pfam" id="PF05593">
    <property type="entry name" value="RHS_repeat"/>
    <property type="match status" value="5"/>
</dbReference>
<dbReference type="EMBL" id="JBHTIF010000005">
    <property type="protein sequence ID" value="MFD0727519.1"/>
    <property type="molecule type" value="Genomic_DNA"/>
</dbReference>
<dbReference type="InterPro" id="IPR018392">
    <property type="entry name" value="LysM"/>
</dbReference>
<dbReference type="PANTHER" id="PTHR32305:SF15">
    <property type="entry name" value="PROTEIN RHSA-RELATED"/>
    <property type="match status" value="1"/>
</dbReference>
<dbReference type="SMART" id="SM00736">
    <property type="entry name" value="CADG"/>
    <property type="match status" value="6"/>
</dbReference>
<dbReference type="NCBIfam" id="TIGR01643">
    <property type="entry name" value="YD_repeat_2x"/>
    <property type="match status" value="6"/>
</dbReference>
<feature type="compositionally biased region" description="Polar residues" evidence="1">
    <location>
        <begin position="1584"/>
        <end position="1607"/>
    </location>
</feature>
<protein>
    <submittedName>
        <fullName evidence="3">Ig domain-containing protein</fullName>
    </submittedName>
</protein>
<dbReference type="InterPro" id="IPR006644">
    <property type="entry name" value="Cadg"/>
</dbReference>
<dbReference type="InterPro" id="IPR006530">
    <property type="entry name" value="YD"/>
</dbReference>
<dbReference type="InterPro" id="IPR013783">
    <property type="entry name" value="Ig-like_fold"/>
</dbReference>
<dbReference type="SUPFAM" id="SSF49313">
    <property type="entry name" value="Cadherin-like"/>
    <property type="match status" value="5"/>
</dbReference>
<dbReference type="Gene3D" id="2.180.10.10">
    <property type="entry name" value="RHS repeat-associated core"/>
    <property type="match status" value="8"/>
</dbReference>
<feature type="region of interest" description="Disordered" evidence="1">
    <location>
        <begin position="2330"/>
        <end position="2355"/>
    </location>
</feature>
<feature type="domain" description="LysM" evidence="2">
    <location>
        <begin position="3357"/>
        <end position="3405"/>
    </location>
</feature>
<dbReference type="InterPro" id="IPR015919">
    <property type="entry name" value="Cadherin-like_sf"/>
</dbReference>
<gene>
    <name evidence="3" type="ORF">ACFQ0E_18140</name>
</gene>
<evidence type="ECO:0000256" key="1">
    <source>
        <dbReference type="SAM" id="MobiDB-lite"/>
    </source>
</evidence>
<evidence type="ECO:0000313" key="3">
    <source>
        <dbReference type="EMBL" id="MFD0727519.1"/>
    </source>
</evidence>
<organism evidence="3 4">
    <name type="scientific">Lysobacter brunescens</name>
    <dbReference type="NCBI Taxonomy" id="262323"/>
    <lineage>
        <taxon>Bacteria</taxon>
        <taxon>Pseudomonadati</taxon>
        <taxon>Pseudomonadota</taxon>
        <taxon>Gammaproteobacteria</taxon>
        <taxon>Lysobacterales</taxon>
        <taxon>Lysobacteraceae</taxon>
        <taxon>Lysobacter</taxon>
    </lineage>
</organism>
<evidence type="ECO:0000259" key="2">
    <source>
        <dbReference type="PROSITE" id="PS51782"/>
    </source>
</evidence>
<proteinExistence type="predicted"/>
<evidence type="ECO:0000313" key="4">
    <source>
        <dbReference type="Proteomes" id="UP001597110"/>
    </source>
</evidence>
<keyword evidence="4" id="KW-1185">Reference proteome</keyword>
<sequence>MESDLAAFVAANPATAQGERRVYDAAGRMQYTIDGIGAYTRYRYDASDRVVVVRKAVTPLNLATITDATTAVQLESMVVAADGDEYTNFVYDAAGRQVYTVRAVGSMLTRPYAAQLTQTRYDGAGRVLATMAYAAHFTVDENTVQAMSGGSATDAHFSAFVSANAGTAQTQRTVYDAAGRATYTIDGTGAYTRVWRDGADRVVASRTFATRLSAAALAALSDATTIGSLDGQLAWTEADQANYRIHDAAGRVRFIYSSMGQLQEMRYDGVGRALSTIAYVPPFWGDGTFTNKLFAGTATEADFASFTTANAATAQRQRTVYDASGHARYQIDALGYVTQSNHDGAGRLQSTHTYRNAVALTSALTTKLDAGTATDADIATAAGAASTVAPWSTGFDGQKIPGLDLSLLDPLSNNSGRIENGRVVFNRVPSGSGTNWPQLWSVDSYTLAEGRTFRTEITTDATQTNNSLLLSLRNTANNFGNEGIAIQNGRLQLYRGTAEGGHSFSDLGGLNNSTTYVVEIETTSTSITTFIYAKGQGRDSGWRVDRAVTSAAYGSFKFLIHGTTEANVSGASLFVDNLAILNSNAVASESYRYDAAGQLIAKVDGLGNTETYRYDAAGRRVSVTNANGHTSRMVYDGTGQLRYSIDALGYVTQSNYDGAGRLLSRHTYRNAIALTPALAAKLDAGTATDADIAAAAGAASTVAPWSTGFDNKTIPGLDLSLLDPLGNNGAKIENGRIVFNRVPSGGGTNWPQVWSLDNYTLAENRGFRAEIATGPDQGNNNLLFALRNTANNFGNEGVYVANGRLYAYRGTPEGTVTFNDLGALSNSTTYVVEIETTSTSITTFVYAKGQGRDSGYRIDRAVTSAAYGPFKLLIHGTSEAGVSGASLSVDNLAILNGNAVASESYRYNAAGQVIAKVDGLGNTETYTYDGAGRRLSVTDANGNTSRVVYDNSGRQIYSIDATGAFTRTWYNAAGQVAAVRKFDARFDSAILSDAVTVHQLDFQLEPLGAWSKGYQQEFRVYDAAGQLQFVYDGAAYVTHYEYDGAGRLVTTRRYASQFISGDATLTNRLLAGQAKYSDFAAFVTANESTARMEAQVYDAAGQVRFALQRNFGQWTVSERAYDGAGRTISETRYGATIAYAPGQTDSQLVAALSSQTDKRTTRYLLDSVGQTRFVVDATGAVSEQRYDAVGQVIETRSYGVRPNNITIDTAGVTAWARTQAAADIRKVTNTYDAAGRLTARTDGLNRSETFTYDGADRMLTRTDRAGAVWTYQYDAAGRKTADISPEAEVYGITAQGMLSVALRSVVTRYAYNALGQLASKTEDADNASGKRTTRYDYDKVGRLVKTTLPHPGSLDYYSGEIVYSGPAPTVEITYDALGNAVVQKDANNHYSYKIYDGFGRVSAEVDQEHNVTTYLYNAYGEQVRLLRYAAKLITTGSAFSSANWQAGKEIIWAQVQAGIDNNNAQNRFIFTDYNQRGEKIEVRLSAVEYRNLDDTSILSSGTPTTRYEYNAYGEVVREKVLQSGSTDPQAGGGFWAETYRYYDQAGRMTHVVDAEGYMTEMQYSATGEVLKTIEYARAVAVRNAPSNSPGAPVQSNYTGSLGLSTSTPPAAPAAGDPATGYNRETQWTYDILGRKSSETLVRHVRGTDGNVQQQLLASSYGYDAEDRVTTLTNATGTTTTTYNVLGQVASVREPSRQVLTDTADAALQASSATNLASSSLYVTRSPYTTMAYDGLGRLIAARRHANGHDGVNPPAIDNARDQVTLSVYDALGRVVMSQNGLGDRTWSHYDNTDKLTHSWTRHRRSDGNNDTVVHRDYTYDKTGRQTSAKQRRMTLDGVTLLGTDQFEVATYNAFGEIISKAYEGIQGTLLYTYDNAGRLVSDNSTGAIRKYAYNLAGQQTRESHWVKLDAASTAVEVSTAMTVDGLGRTTKVVLPSHTSDAATTSTVLQSYDRWGNLTRVVDARGYQSDFEYNDQNQLVKETRPLAWVVAENGAGNWQRPVHHRYYDVQGRLVGTRDANGNLRQYAYDSVGQQVAVTDGTGNVTRYAYDVLGRQRMVEDGVGHITWQEFDRADRVTSIGDFLTNGAARTRHVQQSYLLNQNGDRLTVTNALNATAKYDYDSQGRVIRSETAMGVWQEYGYDVMGRKVQERSVLSYGSYQPDASEAAIEYNSLSWKYDAFGRVIDHDNLSGRDSDYEYDPLSGMLMREVAVGGPAGTTPGVKKVSYYRNGRVREVLEYNSDVQNQSGQPTSTYRYEYDASGNRTMEYAKTSDVYGLQVQTVARTVYDSNNRILRVTQDDVNDAGAVLKRNFELRYDYDANGNRRRVVTQSGYGPNLQGVTPTNQTPVVASTPRDRGVRPGELSQFRLLFTDIFRDAENDALTLTITKGDGTALPSWLTATRDPQTGEIIFAANVPAGTPDTDLVVKLAVHEAGSPAQQASTTFTVRVRQNHVPEVLQGVSTELKATVGQVFAATLSATDYFTDLDVTEQLALSLTGPALPAWLSVDTTGGRVRLQGTPPSTQTVSITLRATDSRGAFVDRTVQLVAQQNLPPQVVASPGTVQASIGYAFSWTVPVSQVFTDPNGDTLRIGASGLPAWLSFEHQNGTNPPQLRITGQVPPGATNGQVFTITLTATEPSGASVSTTMQILSTNNVAPDAAIIENKSIKQNVLYSTTLPEFYDRNGDVLSYSVTGLPPGLSFNSGNRLLSGTPTVPGVWAVTYQASDGGQSTSRTFTIQVQANTAPNSVPITGKAAGVGGNVLLVLPAFNDPDGDLLSYSISNLPPGLSFDPNNRRITGAPTTQGSWTVTYSAVDGRGGTASVQFVYTISAQPVNQPPQLLSPLQDRQAEGNVLFTHAIPTGAFVDPEGGGLTYSYTILSSDTPTGWLSYNPTNKTFSGTPHAAADGTIVIRITATDSQGATEYDDFVISVYPYQGNGEEQPLGIGGETEGAAYSFDMGMEVAPYSDAGETGPVYATTSSSGSNPLPPQVQDKWFTYDAENRLRIVNGVLSGAAGAVGTTISMTMSNQFDSYEQVYDAAGRVTLLARRRANQYGQETTMVQRSVYDLRGQREYEFHMQTVGTPENGIAKRYFYDAVGRLVETRSYYQANESVAAPLDQEGYPRGFDMSIGGWLNGAEQQTYDADGRLTWQRTLHRENQPTWRDPEMNTPSSGEWSDLGVLTNKSEIFYTTAAGGSGYDAAGRLVHYRYKSADIEWNTHSYNLQYEGWDSWQEKTVAGSSSYYKYRATTNTLTYDYFGRLIKQVENTPLPTNYGVLHDRVKAYTHTGDGTIMTRREGTLESNVFTQVADSTGAKANFLFVHAAGKQQAEIKEGGSIRTNNGTYSIPQITTLNGGAPYTAGGSMVMVLEGETLATLAQRVYGTDMLWYTIADANGMGDRDAKLVAGTQLKVPEVSVSQNDASTFKPYNANDAIGNITPSLPFIPPPPGQKCKWLSTLIGVVVNIVVSYYAGPVAGAAAGNLATQGSALMLNGQYDWGRFFRFTVNPFGGNSSDLNRAIFDPLGNGAPGMIDYESVAISAAAAYVGGGVAGAAGGGVTGAMAGAAASYATTYGLNRALGRDASFSLRGFAASVATAGITAGVFGGMGKPGTSTDTEINPWGRGAFGHSQTSYTKFEWNKVVAQHLAINLAKGAISYAVNRAFDAPGTSWNNVDFLVNAVGDTIGSGITGQIDNQVNSVKQVWQARSVRRQPTTVSFEPGETDRHSGPTFDPRIGPPADMNDDGRHSDEDVRAINAQFGLSWVPLRSQEGITFDYPPESIAGQGYIDAAKRGEMLEPTSSFGEQSDMKMELARVQAYQEALEKLRLPIQGGMSGKQLTRYENHNALIDNTGNVLKAYTAIVLDDGSGRRMLSDLKAGISRLNADHPLLIASQLDLAAVRSMDDRTLRSAVLAGMRTTLTNSYEFATHTRPAAITNTFHNRMANFFVNMDGAHFDQLGKTSAISDAAVMSGQTRVLWLVAGLSALWQSGTLGDDKLFARKLGSVGLISRRENARIQSDASGEQLGALAKLGIGGALNKYVSVPATITGGLVTEIPDAQAGIRMPRASGWSAAAGGSITRLLGTELRSLTKGYSPASFKAYVASLENRFAGNVANVGRDRAIAELLPSGRVPTVKKGFNAWWDDLTVSEARTILQVPKYREAIAERIRNGGAKHEWMMVVEALKFKSWGVSMDEVHRFTTGTLDLKWVVPGTGVRGAHTVIVNGEKVSGPGSKQFHNELRAVIVNSNSLREYNAGVIALRDRWKIDPALLPPLPVARK</sequence>
<feature type="compositionally biased region" description="Polar residues" evidence="1">
    <location>
        <begin position="2330"/>
        <end position="2347"/>
    </location>
</feature>
<accession>A0ABW2YLW4</accession>
<dbReference type="Proteomes" id="UP001597110">
    <property type="component" value="Unassembled WGS sequence"/>
</dbReference>
<feature type="region of interest" description="Disordered" evidence="1">
    <location>
        <begin position="1583"/>
        <end position="1621"/>
    </location>
</feature>
<comment type="caution">
    <text evidence="3">The sequence shown here is derived from an EMBL/GenBank/DDBJ whole genome shotgun (WGS) entry which is preliminary data.</text>
</comment>
<dbReference type="InterPro" id="IPR050708">
    <property type="entry name" value="T6SS_VgrG/RHS"/>
</dbReference>
<dbReference type="RefSeq" id="WP_386826249.1">
    <property type="nucleotide sequence ID" value="NZ_JBHTIF010000005.1"/>
</dbReference>
<dbReference type="Pfam" id="PF05345">
    <property type="entry name" value="He_PIG"/>
    <property type="match status" value="5"/>
</dbReference>
<name>A0ABW2YLW4_9GAMM</name>
<dbReference type="InterPro" id="IPR031325">
    <property type="entry name" value="RHS_repeat"/>
</dbReference>